<dbReference type="GO" id="GO:0046872">
    <property type="term" value="F:metal ion binding"/>
    <property type="evidence" value="ECO:0007669"/>
    <property type="project" value="UniProtKB-KW"/>
</dbReference>
<evidence type="ECO:0000256" key="3">
    <source>
        <dbReference type="ARBA" id="ARBA00022833"/>
    </source>
</evidence>
<feature type="domain" description="Alanine dehydrogenase/pyridine nucleotide transhydrogenase NAD(H)-binding" evidence="5">
    <location>
        <begin position="77"/>
        <end position="150"/>
    </location>
</feature>
<evidence type="ECO:0000256" key="1">
    <source>
        <dbReference type="ARBA" id="ARBA00001947"/>
    </source>
</evidence>
<dbReference type="RefSeq" id="XP_064702348.1">
    <property type="nucleotide sequence ID" value="XM_064850682.1"/>
</dbReference>
<proteinExistence type="predicted"/>
<dbReference type="SUPFAM" id="SSF51735">
    <property type="entry name" value="NAD(P)-binding Rossmann-fold domains"/>
    <property type="match status" value="1"/>
</dbReference>
<evidence type="ECO:0000259" key="5">
    <source>
        <dbReference type="Pfam" id="PF01262"/>
    </source>
</evidence>
<dbReference type="EMBL" id="JAVRRD010000028">
    <property type="protein sequence ID" value="KAK5046775.1"/>
    <property type="molecule type" value="Genomic_DNA"/>
</dbReference>
<dbReference type="SUPFAM" id="SSF50129">
    <property type="entry name" value="GroES-like"/>
    <property type="match status" value="1"/>
</dbReference>
<evidence type="ECO:0000256" key="2">
    <source>
        <dbReference type="ARBA" id="ARBA00022723"/>
    </source>
</evidence>
<keyword evidence="4" id="KW-0560">Oxidoreductase</keyword>
<dbReference type="Gene3D" id="3.40.50.720">
    <property type="entry name" value="NAD(P)-binding Rossmann-like Domain"/>
    <property type="match status" value="1"/>
</dbReference>
<dbReference type="Gene3D" id="3.90.180.10">
    <property type="entry name" value="Medium-chain alcohol dehydrogenases, catalytic domain"/>
    <property type="match status" value="1"/>
</dbReference>
<dbReference type="PANTHER" id="PTHR42940">
    <property type="entry name" value="ALCOHOL DEHYDROGENASE 1-RELATED"/>
    <property type="match status" value="1"/>
</dbReference>
<dbReference type="Pfam" id="PF01262">
    <property type="entry name" value="AlaDh_PNT_C"/>
    <property type="match status" value="1"/>
</dbReference>
<dbReference type="GO" id="GO:0004022">
    <property type="term" value="F:alcohol dehydrogenase (NAD+) activity"/>
    <property type="evidence" value="ECO:0007669"/>
    <property type="project" value="TreeGrafter"/>
</dbReference>
<keyword evidence="7" id="KW-1185">Reference proteome</keyword>
<gene>
    <name evidence="6" type="ORF">LTR84_007128</name>
</gene>
<sequence>MCVPGCGKSTCWECTKGSPQICPEGPHYGGGQDGFFADYAVVPERAAILLPVGVSMEAGAVATDACMTAHHAVVDRGSVAREDTVLILGLGGLGFNALQICLSIGARCIVLDKRQTVLDTARNLGIASNDIIPPDITDVSQWVKDRDLVIDVAIDFIGMAETFKVAVESGKAPLTFLFPSNVSLTYDLPKVRKAGTIVIVGLLGINLSFATGTIVRRQLNIVGSYGGTISNITACLELIKDGALVPQIKKGNMQDFPTILDDLHNGRIQGRMVMLPDNVLLD</sequence>
<dbReference type="GeneID" id="89975295"/>
<keyword evidence="3" id="KW-0862">Zinc</keyword>
<keyword evidence="2" id="KW-0479">Metal-binding</keyword>
<dbReference type="InterPro" id="IPR036291">
    <property type="entry name" value="NAD(P)-bd_dom_sf"/>
</dbReference>
<protein>
    <recommendedName>
        <fullName evidence="5">Alanine dehydrogenase/pyridine nucleotide transhydrogenase NAD(H)-binding domain-containing protein</fullName>
    </recommendedName>
</protein>
<dbReference type="AlphaFoldDB" id="A0AAV9MZP8"/>
<evidence type="ECO:0000256" key="4">
    <source>
        <dbReference type="ARBA" id="ARBA00023002"/>
    </source>
</evidence>
<evidence type="ECO:0000313" key="7">
    <source>
        <dbReference type="Proteomes" id="UP001358417"/>
    </source>
</evidence>
<accession>A0AAV9MZP8</accession>
<dbReference type="PANTHER" id="PTHR42940:SF8">
    <property type="entry name" value="VACUOLAR PROTEIN SORTING-ASSOCIATED PROTEIN 11"/>
    <property type="match status" value="1"/>
</dbReference>
<comment type="cofactor">
    <cofactor evidence="1">
        <name>Zn(2+)</name>
        <dbReference type="ChEBI" id="CHEBI:29105"/>
    </cofactor>
</comment>
<dbReference type="InterPro" id="IPR007698">
    <property type="entry name" value="AlaDH/PNT_NAD(H)-bd"/>
</dbReference>
<dbReference type="GO" id="GO:0005737">
    <property type="term" value="C:cytoplasm"/>
    <property type="evidence" value="ECO:0007669"/>
    <property type="project" value="TreeGrafter"/>
</dbReference>
<evidence type="ECO:0000313" key="6">
    <source>
        <dbReference type="EMBL" id="KAK5046775.1"/>
    </source>
</evidence>
<name>A0AAV9MZP8_9EURO</name>
<dbReference type="InterPro" id="IPR011032">
    <property type="entry name" value="GroES-like_sf"/>
</dbReference>
<dbReference type="Proteomes" id="UP001358417">
    <property type="component" value="Unassembled WGS sequence"/>
</dbReference>
<reference evidence="6 7" key="1">
    <citation type="submission" date="2023-08" db="EMBL/GenBank/DDBJ databases">
        <title>Black Yeasts Isolated from many extreme environments.</title>
        <authorList>
            <person name="Coleine C."/>
            <person name="Stajich J.E."/>
            <person name="Selbmann L."/>
        </authorList>
    </citation>
    <scope>NUCLEOTIDE SEQUENCE [LARGE SCALE GENOMIC DNA]</scope>
    <source>
        <strain evidence="6 7">CCFEE 5792</strain>
    </source>
</reference>
<comment type="caution">
    <text evidence="6">The sequence shown here is derived from an EMBL/GenBank/DDBJ whole genome shotgun (WGS) entry which is preliminary data.</text>
</comment>
<organism evidence="6 7">
    <name type="scientific">Exophiala bonariae</name>
    <dbReference type="NCBI Taxonomy" id="1690606"/>
    <lineage>
        <taxon>Eukaryota</taxon>
        <taxon>Fungi</taxon>
        <taxon>Dikarya</taxon>
        <taxon>Ascomycota</taxon>
        <taxon>Pezizomycotina</taxon>
        <taxon>Eurotiomycetes</taxon>
        <taxon>Chaetothyriomycetidae</taxon>
        <taxon>Chaetothyriales</taxon>
        <taxon>Herpotrichiellaceae</taxon>
        <taxon>Exophiala</taxon>
    </lineage>
</organism>